<proteinExistence type="inferred from homology"/>
<dbReference type="PIRSF" id="PIRSF000862">
    <property type="entry name" value="Steryl_ester_lip"/>
    <property type="match status" value="1"/>
</dbReference>
<keyword evidence="2" id="KW-0732">Signal</keyword>
<evidence type="ECO:0000256" key="2">
    <source>
        <dbReference type="ARBA" id="ARBA00022729"/>
    </source>
</evidence>
<dbReference type="Gene3D" id="3.40.50.1820">
    <property type="entry name" value="alpha/beta hydrolase"/>
    <property type="match status" value="1"/>
</dbReference>
<sequence>MKKFRLFCVCLLVVGFCFLRTFGLARSYDGLCSAILHPWGYPCLEYTVTTDDGFILGVQRIPHGRVENVIESRRPVFLQHGLFQGGDTWFENFPDQSLGFILADAGFDVWVGNVRGTRWSHGHVSLPRGAKEFWDWSFDELAEKDLPAMLELIYNLTQSQIYYVGHSQGTIMAFAAFTNAKVIKRMAAAALLSPIAFLSNITSPFARAAVNLHLDQVAKGMGVHQLNLRSEFAVEMVDRVCKSKQVNCGDLLTSITGPNCCFNNSRIPYYLDFEPHPSSTKNLEHLFQMIRKGTFTKFDWGWFGNWRHYASSTPPEYDLLSIPKEFPVLMAYGGLDAMADLNDVALMLTKVLCKVELLYLENYAHLDFVLSVKAKGDLYDPLIAFFKAQSKLGFQV</sequence>
<gene>
    <name evidence="10" type="ORF">GOP47_0024047</name>
</gene>
<feature type="active site" description="Charge relay system" evidence="8">
    <location>
        <position position="336"/>
    </location>
</feature>
<evidence type="ECO:0000256" key="8">
    <source>
        <dbReference type="PIRSR" id="PIRSR000862-1"/>
    </source>
</evidence>
<evidence type="ECO:0000313" key="11">
    <source>
        <dbReference type="Proteomes" id="UP000886520"/>
    </source>
</evidence>
<dbReference type="SUPFAM" id="SSF53474">
    <property type="entry name" value="alpha/beta-Hydrolases"/>
    <property type="match status" value="1"/>
</dbReference>
<evidence type="ECO:0000256" key="7">
    <source>
        <dbReference type="PIRNR" id="PIRNR000862"/>
    </source>
</evidence>
<dbReference type="GO" id="GO:0016042">
    <property type="term" value="P:lipid catabolic process"/>
    <property type="evidence" value="ECO:0007669"/>
    <property type="project" value="UniProtKB-KW"/>
</dbReference>
<evidence type="ECO:0000256" key="5">
    <source>
        <dbReference type="ARBA" id="ARBA00023098"/>
    </source>
</evidence>
<dbReference type="InterPro" id="IPR029058">
    <property type="entry name" value="AB_hydrolase_fold"/>
</dbReference>
<dbReference type="Pfam" id="PF04083">
    <property type="entry name" value="Abhydro_lipase"/>
    <property type="match status" value="1"/>
</dbReference>
<keyword evidence="5" id="KW-0443">Lipid metabolism</keyword>
<accession>A0A9D4U5T0</accession>
<dbReference type="Proteomes" id="UP000886520">
    <property type="component" value="Chromosome 23"/>
</dbReference>
<evidence type="ECO:0000256" key="4">
    <source>
        <dbReference type="ARBA" id="ARBA00022963"/>
    </source>
</evidence>
<protein>
    <recommendedName>
        <fullName evidence="7">Lipase</fullName>
    </recommendedName>
</protein>
<keyword evidence="11" id="KW-1185">Reference proteome</keyword>
<dbReference type="EMBL" id="JABFUD020000023">
    <property type="protein sequence ID" value="KAI5061542.1"/>
    <property type="molecule type" value="Genomic_DNA"/>
</dbReference>
<evidence type="ECO:0000256" key="3">
    <source>
        <dbReference type="ARBA" id="ARBA00022801"/>
    </source>
</evidence>
<reference evidence="10" key="1">
    <citation type="submission" date="2021-01" db="EMBL/GenBank/DDBJ databases">
        <title>Adiantum capillus-veneris genome.</title>
        <authorList>
            <person name="Fang Y."/>
            <person name="Liao Q."/>
        </authorList>
    </citation>
    <scope>NUCLEOTIDE SEQUENCE</scope>
    <source>
        <strain evidence="10">H3</strain>
        <tissue evidence="10">Leaf</tissue>
    </source>
</reference>
<dbReference type="PANTHER" id="PTHR11005">
    <property type="entry name" value="LYSOSOMAL ACID LIPASE-RELATED"/>
    <property type="match status" value="1"/>
</dbReference>
<comment type="similarity">
    <text evidence="1 7">Belongs to the AB hydrolase superfamily. Lipase family.</text>
</comment>
<evidence type="ECO:0000256" key="6">
    <source>
        <dbReference type="ARBA" id="ARBA00023180"/>
    </source>
</evidence>
<evidence type="ECO:0000256" key="1">
    <source>
        <dbReference type="ARBA" id="ARBA00010701"/>
    </source>
</evidence>
<evidence type="ECO:0000313" key="10">
    <source>
        <dbReference type="EMBL" id="KAI5061542.1"/>
    </source>
</evidence>
<name>A0A9D4U5T0_ADICA</name>
<dbReference type="InterPro" id="IPR006693">
    <property type="entry name" value="AB_hydrolase_lipase"/>
</dbReference>
<feature type="domain" description="Partial AB-hydrolase lipase" evidence="9">
    <location>
        <begin position="33"/>
        <end position="92"/>
    </location>
</feature>
<keyword evidence="3 7" id="KW-0378">Hydrolase</keyword>
<feature type="active site" description="Charge relay system" evidence="8">
    <location>
        <position position="365"/>
    </location>
</feature>
<dbReference type="GO" id="GO:0016788">
    <property type="term" value="F:hydrolase activity, acting on ester bonds"/>
    <property type="evidence" value="ECO:0007669"/>
    <property type="project" value="InterPro"/>
</dbReference>
<keyword evidence="4 7" id="KW-0442">Lipid degradation</keyword>
<evidence type="ECO:0000259" key="9">
    <source>
        <dbReference type="Pfam" id="PF04083"/>
    </source>
</evidence>
<comment type="caution">
    <text evidence="10">The sequence shown here is derived from an EMBL/GenBank/DDBJ whole genome shotgun (WGS) entry which is preliminary data.</text>
</comment>
<keyword evidence="6" id="KW-0325">Glycoprotein</keyword>
<dbReference type="OrthoDB" id="9974421at2759"/>
<dbReference type="AlphaFoldDB" id="A0A9D4U5T0"/>
<dbReference type="InterPro" id="IPR025483">
    <property type="entry name" value="Lipase_euk"/>
</dbReference>
<dbReference type="FunFam" id="3.40.50.1820:FF:000057">
    <property type="entry name" value="Lipase"/>
    <property type="match status" value="1"/>
</dbReference>
<feature type="active site" description="Nucleophile" evidence="8">
    <location>
        <position position="167"/>
    </location>
</feature>
<organism evidence="10 11">
    <name type="scientific">Adiantum capillus-veneris</name>
    <name type="common">Maidenhair fern</name>
    <dbReference type="NCBI Taxonomy" id="13818"/>
    <lineage>
        <taxon>Eukaryota</taxon>
        <taxon>Viridiplantae</taxon>
        <taxon>Streptophyta</taxon>
        <taxon>Embryophyta</taxon>
        <taxon>Tracheophyta</taxon>
        <taxon>Polypodiopsida</taxon>
        <taxon>Polypodiidae</taxon>
        <taxon>Polypodiales</taxon>
        <taxon>Pteridineae</taxon>
        <taxon>Pteridaceae</taxon>
        <taxon>Vittarioideae</taxon>
        <taxon>Adiantum</taxon>
    </lineage>
</organism>